<comment type="catalytic activity">
    <reaction evidence="4">
        <text>N-terminal L-lysyl-[protein] + L-leucyl-tRNA(Leu) = N-terminal L-leucyl-L-lysyl-[protein] + tRNA(Leu) + H(+)</text>
        <dbReference type="Rhea" id="RHEA:12340"/>
        <dbReference type="Rhea" id="RHEA-COMP:9613"/>
        <dbReference type="Rhea" id="RHEA-COMP:9622"/>
        <dbReference type="Rhea" id="RHEA-COMP:12670"/>
        <dbReference type="Rhea" id="RHEA-COMP:12671"/>
        <dbReference type="ChEBI" id="CHEBI:15378"/>
        <dbReference type="ChEBI" id="CHEBI:65249"/>
        <dbReference type="ChEBI" id="CHEBI:78442"/>
        <dbReference type="ChEBI" id="CHEBI:78494"/>
        <dbReference type="ChEBI" id="CHEBI:133043"/>
        <dbReference type="EC" id="2.3.2.6"/>
    </reaction>
</comment>
<dbReference type="InterPro" id="IPR042203">
    <property type="entry name" value="Leu/Phe-tRNA_Trfase_C"/>
</dbReference>
<dbReference type="Proteomes" id="UP001251857">
    <property type="component" value="Unassembled WGS sequence"/>
</dbReference>
<comment type="function">
    <text evidence="4">Functions in the N-end rule pathway of protein degradation where it conjugates Leu, Phe and, less efficiently, Met from aminoacyl-tRNAs to the N-termini of proteins containing an N-terminal arginine or lysine.</text>
</comment>
<accession>A0ABU3C4A4</accession>
<keyword evidence="1 4" id="KW-0963">Cytoplasm</keyword>
<dbReference type="InterPro" id="IPR042221">
    <property type="entry name" value="Leu/Phe-tRNA_Trfase_N"/>
</dbReference>
<evidence type="ECO:0000256" key="4">
    <source>
        <dbReference type="HAMAP-Rule" id="MF_00688"/>
    </source>
</evidence>
<dbReference type="NCBIfam" id="TIGR00667">
    <property type="entry name" value="aat"/>
    <property type="match status" value="1"/>
</dbReference>
<name>A0ABU3C4A4_9GAMM</name>
<gene>
    <name evidence="4 5" type="primary">aat</name>
    <name evidence="5" type="ORF">RM532_14545</name>
</gene>
<dbReference type="EMBL" id="JAVRIB010000020">
    <property type="protein sequence ID" value="MDT0636169.1"/>
    <property type="molecule type" value="Genomic_DNA"/>
</dbReference>
<reference evidence="5 6" key="1">
    <citation type="submission" date="2023-09" db="EMBL/GenBank/DDBJ databases">
        <authorList>
            <person name="Rey-Velasco X."/>
        </authorList>
    </citation>
    <scope>NUCLEOTIDE SEQUENCE [LARGE SCALE GENOMIC DNA]</scope>
    <source>
        <strain evidence="5 6">W335</strain>
    </source>
</reference>
<dbReference type="GO" id="GO:0008914">
    <property type="term" value="F:leucyl-tRNA--protein transferase activity"/>
    <property type="evidence" value="ECO:0007669"/>
    <property type="project" value="UniProtKB-EC"/>
</dbReference>
<evidence type="ECO:0000256" key="1">
    <source>
        <dbReference type="ARBA" id="ARBA00022490"/>
    </source>
</evidence>
<proteinExistence type="inferred from homology"/>
<dbReference type="RefSeq" id="WP_311654064.1">
    <property type="nucleotide sequence ID" value="NZ_JAVRIB010000020.1"/>
</dbReference>
<sequence length="251" mass="27936">MTNLRLYWLDPADPDAGFPDPALALHQPNGLLAMGGDLSPTRLVNAYRRGIFPWYNPEESILWWSPDPRTVFATDAVHVSRRLARIIRQADFAVTLDADFNAVLDGCAAPRGHNPGTWLGSDMRAAYRALHERGLAHSIEFWHHGQLAGGLYGVALGRVFYGESMFSRQPNASRICLTLLARQLARWGFPIIDGQVGSPHLYRMGAFDMPRAEFLGLVRRYGSQPMPAGPWQFDLTVPAGRVHLPDHAVND</sequence>
<comment type="similarity">
    <text evidence="4">Belongs to the L/F-transferase family.</text>
</comment>
<comment type="caution">
    <text evidence="5">The sequence shown here is derived from an EMBL/GenBank/DDBJ whole genome shotgun (WGS) entry which is preliminary data.</text>
</comment>
<dbReference type="Gene3D" id="3.30.70.3550">
    <property type="entry name" value="Leucyl/phenylalanyl-tRNA-protein transferase, N-terminal domain"/>
    <property type="match status" value="1"/>
</dbReference>
<dbReference type="Gene3D" id="3.40.630.70">
    <property type="entry name" value="Leucyl/phenylalanyl-tRNA-protein transferase, C-terminal domain"/>
    <property type="match status" value="1"/>
</dbReference>
<keyword evidence="3 4" id="KW-0012">Acyltransferase</keyword>
<dbReference type="PANTHER" id="PTHR30098:SF2">
    <property type="entry name" value="LEUCYL_PHENYLALANYL-TRNA--PROTEIN TRANSFERASE"/>
    <property type="match status" value="1"/>
</dbReference>
<protein>
    <recommendedName>
        <fullName evidence="4">Leucyl/phenylalanyl-tRNA--protein transferase</fullName>
        <ecNumber evidence="4">2.3.2.6</ecNumber>
    </recommendedName>
    <alternativeName>
        <fullName evidence="4">L/F-transferase</fullName>
    </alternativeName>
    <alternativeName>
        <fullName evidence="4">Leucyltransferase</fullName>
    </alternativeName>
    <alternativeName>
        <fullName evidence="4">Phenyalanyltransferase</fullName>
    </alternativeName>
</protein>
<dbReference type="SUPFAM" id="SSF55729">
    <property type="entry name" value="Acyl-CoA N-acyltransferases (Nat)"/>
    <property type="match status" value="1"/>
</dbReference>
<dbReference type="InterPro" id="IPR004616">
    <property type="entry name" value="Leu/Phe-tRNA_Trfase"/>
</dbReference>
<keyword evidence="6" id="KW-1185">Reference proteome</keyword>
<keyword evidence="2 4" id="KW-0808">Transferase</keyword>
<evidence type="ECO:0000313" key="5">
    <source>
        <dbReference type="EMBL" id="MDT0636169.1"/>
    </source>
</evidence>
<dbReference type="Pfam" id="PF03588">
    <property type="entry name" value="Leu_Phe_trans"/>
    <property type="match status" value="1"/>
</dbReference>
<comment type="catalytic activity">
    <reaction evidence="4">
        <text>L-phenylalanyl-tRNA(Phe) + an N-terminal L-alpha-aminoacyl-[protein] = an N-terminal L-phenylalanyl-L-alpha-aminoacyl-[protein] + tRNA(Phe)</text>
        <dbReference type="Rhea" id="RHEA:43632"/>
        <dbReference type="Rhea" id="RHEA-COMP:9668"/>
        <dbReference type="Rhea" id="RHEA-COMP:9699"/>
        <dbReference type="Rhea" id="RHEA-COMP:10636"/>
        <dbReference type="Rhea" id="RHEA-COMP:10637"/>
        <dbReference type="ChEBI" id="CHEBI:78442"/>
        <dbReference type="ChEBI" id="CHEBI:78531"/>
        <dbReference type="ChEBI" id="CHEBI:78597"/>
        <dbReference type="ChEBI" id="CHEBI:83561"/>
        <dbReference type="EC" id="2.3.2.6"/>
    </reaction>
</comment>
<organism evidence="5 6">
    <name type="scientific">Spectribacter hydrogenoxidans</name>
    <dbReference type="NCBI Taxonomy" id="3075608"/>
    <lineage>
        <taxon>Bacteria</taxon>
        <taxon>Pseudomonadati</taxon>
        <taxon>Pseudomonadota</taxon>
        <taxon>Gammaproteobacteria</taxon>
        <taxon>Salinisphaerales</taxon>
        <taxon>Salinisphaeraceae</taxon>
        <taxon>Spectribacter</taxon>
    </lineage>
</organism>
<evidence type="ECO:0000256" key="3">
    <source>
        <dbReference type="ARBA" id="ARBA00023315"/>
    </source>
</evidence>
<dbReference type="EC" id="2.3.2.6" evidence="4"/>
<dbReference type="InterPro" id="IPR016181">
    <property type="entry name" value="Acyl_CoA_acyltransferase"/>
</dbReference>
<comment type="catalytic activity">
    <reaction evidence="4">
        <text>N-terminal L-arginyl-[protein] + L-leucyl-tRNA(Leu) = N-terminal L-leucyl-L-arginyl-[protein] + tRNA(Leu) + H(+)</text>
        <dbReference type="Rhea" id="RHEA:50416"/>
        <dbReference type="Rhea" id="RHEA-COMP:9613"/>
        <dbReference type="Rhea" id="RHEA-COMP:9622"/>
        <dbReference type="Rhea" id="RHEA-COMP:12672"/>
        <dbReference type="Rhea" id="RHEA-COMP:12673"/>
        <dbReference type="ChEBI" id="CHEBI:15378"/>
        <dbReference type="ChEBI" id="CHEBI:64719"/>
        <dbReference type="ChEBI" id="CHEBI:78442"/>
        <dbReference type="ChEBI" id="CHEBI:78494"/>
        <dbReference type="ChEBI" id="CHEBI:133044"/>
        <dbReference type="EC" id="2.3.2.6"/>
    </reaction>
</comment>
<comment type="subcellular location">
    <subcellularLocation>
        <location evidence="4">Cytoplasm</location>
    </subcellularLocation>
</comment>
<dbReference type="PANTHER" id="PTHR30098">
    <property type="entry name" value="LEUCYL/PHENYLALANYL-TRNA--PROTEIN TRANSFERASE"/>
    <property type="match status" value="1"/>
</dbReference>
<evidence type="ECO:0000256" key="2">
    <source>
        <dbReference type="ARBA" id="ARBA00022679"/>
    </source>
</evidence>
<evidence type="ECO:0000313" key="6">
    <source>
        <dbReference type="Proteomes" id="UP001251857"/>
    </source>
</evidence>
<dbReference type="HAMAP" id="MF_00688">
    <property type="entry name" value="Leu_Phe_trans"/>
    <property type="match status" value="1"/>
</dbReference>